<dbReference type="PROSITE" id="PS00039">
    <property type="entry name" value="DEAD_ATP_HELICASE"/>
    <property type="match status" value="1"/>
</dbReference>
<feature type="domain" description="Helicase ATP-binding" evidence="6">
    <location>
        <begin position="56"/>
        <end position="226"/>
    </location>
</feature>
<dbReference type="GO" id="GO:0003724">
    <property type="term" value="F:RNA helicase activity"/>
    <property type="evidence" value="ECO:0007669"/>
    <property type="project" value="TreeGrafter"/>
</dbReference>
<reference evidence="9" key="1">
    <citation type="submission" date="2014-03" db="EMBL/GenBank/DDBJ databases">
        <authorList>
            <person name="Aksoy S."/>
            <person name="Warren W."/>
            <person name="Wilson R.K."/>
        </authorList>
    </citation>
    <scope>NUCLEOTIDE SEQUENCE [LARGE SCALE GENOMIC DNA]</scope>
    <source>
        <strain evidence="9">IAEA</strain>
    </source>
</reference>
<accession>A0A1A9WGQ1</accession>
<dbReference type="Gene3D" id="3.40.50.300">
    <property type="entry name" value="P-loop containing nucleotide triphosphate hydrolases"/>
    <property type="match status" value="2"/>
</dbReference>
<evidence type="ECO:0000259" key="7">
    <source>
        <dbReference type="PROSITE" id="PS51194"/>
    </source>
</evidence>
<protein>
    <submittedName>
        <fullName evidence="8">Uncharacterized protein</fullName>
    </submittedName>
</protein>
<dbReference type="InterPro" id="IPR011545">
    <property type="entry name" value="DEAD/DEAH_box_helicase_dom"/>
</dbReference>
<feature type="compositionally biased region" description="Polar residues" evidence="5">
    <location>
        <begin position="903"/>
        <end position="917"/>
    </location>
</feature>
<evidence type="ECO:0000259" key="6">
    <source>
        <dbReference type="PROSITE" id="PS51192"/>
    </source>
</evidence>
<dbReference type="PROSITE" id="PS51194">
    <property type="entry name" value="HELICASE_CTER"/>
    <property type="match status" value="1"/>
</dbReference>
<dbReference type="GO" id="GO:0016787">
    <property type="term" value="F:hydrolase activity"/>
    <property type="evidence" value="ECO:0007669"/>
    <property type="project" value="UniProtKB-KW"/>
</dbReference>
<dbReference type="EnsemblMetazoa" id="GBRI019060-RA">
    <property type="protein sequence ID" value="GBRI019060-PA"/>
    <property type="gene ID" value="GBRI019060"/>
</dbReference>
<dbReference type="InterPro" id="IPR001650">
    <property type="entry name" value="Helicase_C-like"/>
</dbReference>
<evidence type="ECO:0000256" key="5">
    <source>
        <dbReference type="SAM" id="MobiDB-lite"/>
    </source>
</evidence>
<dbReference type="PANTHER" id="PTHR47959:SF1">
    <property type="entry name" value="ATP-DEPENDENT RNA HELICASE DBPA"/>
    <property type="match status" value="1"/>
</dbReference>
<feature type="region of interest" description="Disordered" evidence="5">
    <location>
        <begin position="502"/>
        <end position="524"/>
    </location>
</feature>
<dbReference type="SMART" id="SM00487">
    <property type="entry name" value="DEXDc"/>
    <property type="match status" value="1"/>
</dbReference>
<dbReference type="AlphaFoldDB" id="A0A1A9WGQ1"/>
<dbReference type="SMART" id="SM00490">
    <property type="entry name" value="HELICc"/>
    <property type="match status" value="1"/>
</dbReference>
<name>A0A1A9WGQ1_9MUSC</name>
<keyword evidence="9" id="KW-1185">Reference proteome</keyword>
<feature type="compositionally biased region" description="Basic and acidic residues" evidence="5">
    <location>
        <begin position="847"/>
        <end position="863"/>
    </location>
</feature>
<dbReference type="InterPro" id="IPR050079">
    <property type="entry name" value="DEAD_box_RNA_helicase"/>
</dbReference>
<dbReference type="SUPFAM" id="SSF52540">
    <property type="entry name" value="P-loop containing nucleoside triphosphate hydrolases"/>
    <property type="match status" value="1"/>
</dbReference>
<dbReference type="GO" id="GO:0003676">
    <property type="term" value="F:nucleic acid binding"/>
    <property type="evidence" value="ECO:0007669"/>
    <property type="project" value="InterPro"/>
</dbReference>
<evidence type="ECO:0000256" key="3">
    <source>
        <dbReference type="ARBA" id="ARBA00022806"/>
    </source>
</evidence>
<dbReference type="Proteomes" id="UP000091820">
    <property type="component" value="Unassembled WGS sequence"/>
</dbReference>
<reference evidence="8" key="2">
    <citation type="submission" date="2020-05" db="UniProtKB">
        <authorList>
            <consortium name="EnsemblMetazoa"/>
        </authorList>
    </citation>
    <scope>IDENTIFICATION</scope>
    <source>
        <strain evidence="8">IAEA</strain>
    </source>
</reference>
<feature type="domain" description="Helicase C-terminal" evidence="7">
    <location>
        <begin position="260"/>
        <end position="406"/>
    </location>
</feature>
<keyword evidence="2" id="KW-0378">Hydrolase</keyword>
<evidence type="ECO:0000313" key="8">
    <source>
        <dbReference type="EnsemblMetazoa" id="GBRI019060-PA"/>
    </source>
</evidence>
<organism evidence="8 9">
    <name type="scientific">Glossina brevipalpis</name>
    <dbReference type="NCBI Taxonomy" id="37001"/>
    <lineage>
        <taxon>Eukaryota</taxon>
        <taxon>Metazoa</taxon>
        <taxon>Ecdysozoa</taxon>
        <taxon>Arthropoda</taxon>
        <taxon>Hexapoda</taxon>
        <taxon>Insecta</taxon>
        <taxon>Pterygota</taxon>
        <taxon>Neoptera</taxon>
        <taxon>Endopterygota</taxon>
        <taxon>Diptera</taxon>
        <taxon>Brachycera</taxon>
        <taxon>Muscomorpha</taxon>
        <taxon>Hippoboscoidea</taxon>
        <taxon>Glossinidae</taxon>
        <taxon>Glossina</taxon>
    </lineage>
</organism>
<dbReference type="Pfam" id="PF00270">
    <property type="entry name" value="DEAD"/>
    <property type="match status" value="1"/>
</dbReference>
<evidence type="ECO:0000256" key="2">
    <source>
        <dbReference type="ARBA" id="ARBA00022801"/>
    </source>
</evidence>
<dbReference type="VEuPathDB" id="VectorBase:GBRI019060"/>
<feature type="compositionally biased region" description="Low complexity" evidence="5">
    <location>
        <begin position="508"/>
        <end position="520"/>
    </location>
</feature>
<dbReference type="STRING" id="37001.A0A1A9WGQ1"/>
<feature type="region of interest" description="Disordered" evidence="5">
    <location>
        <begin position="702"/>
        <end position="723"/>
    </location>
</feature>
<feature type="region of interest" description="Disordered" evidence="5">
    <location>
        <begin position="825"/>
        <end position="931"/>
    </location>
</feature>
<dbReference type="CDD" id="cd18787">
    <property type="entry name" value="SF2_C_DEAD"/>
    <property type="match status" value="1"/>
</dbReference>
<evidence type="ECO:0000256" key="4">
    <source>
        <dbReference type="ARBA" id="ARBA00022840"/>
    </source>
</evidence>
<keyword evidence="3" id="KW-0347">Helicase</keyword>
<sequence length="976" mass="109145">MDEKSIAHQLEDKIRTEDVRLKKVAPFSKMMLNEPLRKGLYAAGFAYPTIIQSAAIPIGKSGMDILVQSKSGTGKTMIFCCILLEAYKPNIPEPQSLVVAPTREIAVQIEEVLNRIGKYAQGFRSVCVIGGLDAAEDRKRLQGAKAIVGTPGRLLHLIQNEVLNTSQIKILILDEADKMYTHSFRQNMHRIQKALPARQQTIACSATFCDNLDQELANIMRNPLLISTENRATLLVGVKQFIYELPELKTSILEMEAKLDVLRYIFGCVAFKQCLIFAGSQSRADSYRNYLEKDGWPCELISGSQDQKTRLEKFRKFREFKTRILLATDLMSRGVDSEYVNLVINMELPQDVITYLHRIGRAGRFGSHGLAISFISSEKDVQLFRKLTGQVGSGMKVLKFPPKQTGSDKKPMQEIRDLWDFSKSEEEANYYGVFNTEPKNVAPLAMLDTVSLSSGNSENKENQSLTMNIVTNQSSIDTNTFRIDSKDSALNLNDLTGVEAEQKQPQLHVVQSQSHHSSSQYLASSNTIDDASSIAADSLRSSQQDISRYQSVLMEKAAIPTLVEFLVDHDSLKQNGSKNKGETRLHKVKIDLFDNYTKEVLNNEQSNTESISTNTMDCPVLSSEKLAKLKTLLIDKPSPSELTSRIPPVDFYTDFINFQEGDSTSEEIDKNTFILSVATPSNAQESLEELQYTSVETIESSTTTSVKPEVKHFPSPAHNQSSNNLNIAIPNLVMTAGNQPLKLSINKTTQIEIPPIISHNSNLLNSEEGSVTLPSLQQIPVENDSNISAANSECNANSSGFEEKTTTSKCSDIGTSDANCALVPQPQQQQQEQLGSEYDSSSDIEATESKDYEQDRKEARQEDDNSSSSSEHYFNSDNEAEEEEYEEEDEDDIEEDLEEEQEQQPGISQNSSASYNGTSSADASTFSDTESAKRSYNEAYHTAYNRWVDLYWNQMTLIQDYVKFVTYVNDHKEFKG</sequence>
<feature type="compositionally biased region" description="Acidic residues" evidence="5">
    <location>
        <begin position="878"/>
        <end position="902"/>
    </location>
</feature>
<dbReference type="Pfam" id="PF00271">
    <property type="entry name" value="Helicase_C"/>
    <property type="match status" value="1"/>
</dbReference>
<dbReference type="InterPro" id="IPR014001">
    <property type="entry name" value="Helicase_ATP-bd"/>
</dbReference>
<evidence type="ECO:0000256" key="1">
    <source>
        <dbReference type="ARBA" id="ARBA00022741"/>
    </source>
</evidence>
<evidence type="ECO:0000313" key="9">
    <source>
        <dbReference type="Proteomes" id="UP000091820"/>
    </source>
</evidence>
<proteinExistence type="predicted"/>
<dbReference type="GO" id="GO:0005524">
    <property type="term" value="F:ATP binding"/>
    <property type="evidence" value="ECO:0007669"/>
    <property type="project" value="UniProtKB-KW"/>
</dbReference>
<keyword evidence="1" id="KW-0547">Nucleotide-binding</keyword>
<keyword evidence="4" id="KW-0067">ATP-binding</keyword>
<feature type="compositionally biased region" description="Low complexity" evidence="5">
    <location>
        <begin position="918"/>
        <end position="929"/>
    </location>
</feature>
<dbReference type="GO" id="GO:0005829">
    <property type="term" value="C:cytosol"/>
    <property type="evidence" value="ECO:0007669"/>
    <property type="project" value="TreeGrafter"/>
</dbReference>
<dbReference type="InterPro" id="IPR027417">
    <property type="entry name" value="P-loop_NTPase"/>
</dbReference>
<dbReference type="InterPro" id="IPR000629">
    <property type="entry name" value="RNA-helicase_DEAD-box_CS"/>
</dbReference>
<dbReference type="PANTHER" id="PTHR47959">
    <property type="entry name" value="ATP-DEPENDENT RNA HELICASE RHLE-RELATED"/>
    <property type="match status" value="1"/>
</dbReference>
<dbReference type="PROSITE" id="PS51192">
    <property type="entry name" value="HELICASE_ATP_BIND_1"/>
    <property type="match status" value="1"/>
</dbReference>